<proteinExistence type="predicted"/>
<dbReference type="SMART" id="SM00671">
    <property type="entry name" value="SEL1"/>
    <property type="match status" value="4"/>
</dbReference>
<dbReference type="InterPro" id="IPR011990">
    <property type="entry name" value="TPR-like_helical_dom_sf"/>
</dbReference>
<protein>
    <submittedName>
        <fullName evidence="3">DUF4145 domain-containing protein</fullName>
    </submittedName>
</protein>
<dbReference type="EMBL" id="BMWV01000008">
    <property type="protein sequence ID" value="GGY50230.1"/>
    <property type="molecule type" value="Genomic_DNA"/>
</dbReference>
<evidence type="ECO:0000313" key="4">
    <source>
        <dbReference type="Proteomes" id="UP000292307"/>
    </source>
</evidence>
<dbReference type="InterPro" id="IPR052945">
    <property type="entry name" value="Mitotic_Regulator"/>
</dbReference>
<dbReference type="Gene3D" id="1.25.40.10">
    <property type="entry name" value="Tetratricopeptide repeat domain"/>
    <property type="match status" value="1"/>
</dbReference>
<reference evidence="3 4" key="2">
    <citation type="submission" date="2019-02" db="EMBL/GenBank/DDBJ databases">
        <title>Draft Genome Sequences of Six Type Strains of the Genus Massilia.</title>
        <authorList>
            <person name="Miess H."/>
            <person name="Frediansyhah A."/>
            <person name="Gross H."/>
        </authorList>
    </citation>
    <scope>NUCLEOTIDE SEQUENCE [LARGE SCALE GENOMIC DNA]</scope>
    <source>
        <strain evidence="3 4">DSM 17472</strain>
    </source>
</reference>
<evidence type="ECO:0000313" key="5">
    <source>
        <dbReference type="Proteomes" id="UP000628442"/>
    </source>
</evidence>
<dbReference type="AlphaFoldDB" id="A0A411X3K3"/>
<reference evidence="2" key="3">
    <citation type="submission" date="2022-12" db="EMBL/GenBank/DDBJ databases">
        <authorList>
            <person name="Sun Q."/>
            <person name="Kim S."/>
        </authorList>
    </citation>
    <scope>NUCLEOTIDE SEQUENCE</scope>
    <source>
        <strain evidence="2">KCTC 12343</strain>
    </source>
</reference>
<dbReference type="Gene3D" id="3.10.450.50">
    <property type="match status" value="1"/>
</dbReference>
<evidence type="ECO:0000259" key="1">
    <source>
        <dbReference type="Pfam" id="PF13643"/>
    </source>
</evidence>
<dbReference type="PANTHER" id="PTHR43628">
    <property type="entry name" value="ACTIVATOR OF C KINASE PROTEIN 1-RELATED"/>
    <property type="match status" value="1"/>
</dbReference>
<gene>
    <name evidence="3" type="ORF">EYF70_23565</name>
    <name evidence="2" type="ORF">GCM10007387_35670</name>
</gene>
<evidence type="ECO:0000313" key="3">
    <source>
        <dbReference type="EMBL" id="QBI03468.1"/>
    </source>
</evidence>
<dbReference type="PANTHER" id="PTHR43628:SF1">
    <property type="entry name" value="CHITIN SYNTHASE REGULATORY FACTOR 2-RELATED"/>
    <property type="match status" value="1"/>
</dbReference>
<dbReference type="EMBL" id="CP036401">
    <property type="protein sequence ID" value="QBI03468.1"/>
    <property type="molecule type" value="Genomic_DNA"/>
</dbReference>
<name>A0A411X3K3_9BURK</name>
<evidence type="ECO:0000313" key="2">
    <source>
        <dbReference type="EMBL" id="GGY50230.1"/>
    </source>
</evidence>
<dbReference type="Proteomes" id="UP000292307">
    <property type="component" value="Chromosome"/>
</dbReference>
<dbReference type="Pfam" id="PF08238">
    <property type="entry name" value="Sel1"/>
    <property type="match status" value="3"/>
</dbReference>
<dbReference type="Pfam" id="PF02810">
    <property type="entry name" value="SEC-C"/>
    <property type="match status" value="1"/>
</dbReference>
<organism evidence="2 5">
    <name type="scientific">Pseudoduganella albidiflava</name>
    <dbReference type="NCBI Taxonomy" id="321983"/>
    <lineage>
        <taxon>Bacteria</taxon>
        <taxon>Pseudomonadati</taxon>
        <taxon>Pseudomonadota</taxon>
        <taxon>Betaproteobacteria</taxon>
        <taxon>Burkholderiales</taxon>
        <taxon>Oxalobacteraceae</taxon>
        <taxon>Telluria group</taxon>
        <taxon>Pseudoduganella</taxon>
    </lineage>
</organism>
<dbReference type="InterPro" id="IPR006597">
    <property type="entry name" value="Sel1-like"/>
</dbReference>
<dbReference type="SUPFAM" id="SSF81901">
    <property type="entry name" value="HCP-like"/>
    <property type="match status" value="1"/>
</dbReference>
<feature type="domain" description="DUF4145" evidence="1">
    <location>
        <begin position="20"/>
        <end position="95"/>
    </location>
</feature>
<sequence length="564" mass="61559">MDDLEFARRVSARIGELYSEAKRSQHHFPRHALIQTRALASLCCDMLYQGGGRESPMGLDEKIRALVKARLINPDTRALLHDLRRWGNAAAHPEDSLLDEGRFATLARQALASSIALLETVFRQQHGGAEVPGYAVADDGRKDELKEVCYRALLENIAADQYQVAMLLRQQWVTSVEESGAGPNAVLASFARRFEFGALEGRALDLLRYASDANYPPACYQYGLALSEGRRGEQFTALGVSLIALASRHGDIDALAWCGRSALYGLHGEPVDFARAREHLERAAAEDHPLALTLLSTMYRDGLGMAADPTAAFGLTLRAAEAGYPIGQYQAGIALYRGDGVARDEPAALAYLKRASDAGLPEARHIVGNLIRRGALPGDVGEAEQLLRSAMLRVNEAYLDLAELYMSQPQPRQWIEASRLVQAVYEKALRDHDGPIAERAFQAGPPLIARLEAAHGVMSDEERRDFVAARFMFDAEGRPFPDRDERLRVFVASTMALAQVRENGSGHEAPPRGKAGWMAGTPAIRHPAPQAPLAPVVQRVTHAKVGRNDPCPCGSGQKFKACCG</sequence>
<dbReference type="RefSeq" id="WP_131147566.1">
    <property type="nucleotide sequence ID" value="NZ_BMWV01000008.1"/>
</dbReference>
<keyword evidence="4" id="KW-1185">Reference proteome</keyword>
<accession>A0A411X3K3</accession>
<dbReference type="OrthoDB" id="5365194at2"/>
<reference evidence="2" key="1">
    <citation type="journal article" date="2014" name="Int. J. Syst. Evol. Microbiol.">
        <title>Complete genome sequence of Corynebacterium casei LMG S-19264T (=DSM 44701T), isolated from a smear-ripened cheese.</title>
        <authorList>
            <consortium name="US DOE Joint Genome Institute (JGI-PGF)"/>
            <person name="Walter F."/>
            <person name="Albersmeier A."/>
            <person name="Kalinowski J."/>
            <person name="Ruckert C."/>
        </authorList>
    </citation>
    <scope>NUCLEOTIDE SEQUENCE</scope>
    <source>
        <strain evidence="2">KCTC 12343</strain>
    </source>
</reference>
<dbReference type="Pfam" id="PF13643">
    <property type="entry name" value="DUF4145"/>
    <property type="match status" value="1"/>
</dbReference>
<dbReference type="Proteomes" id="UP000628442">
    <property type="component" value="Unassembled WGS sequence"/>
</dbReference>
<dbReference type="InterPro" id="IPR004027">
    <property type="entry name" value="SEC_C_motif"/>
</dbReference>
<dbReference type="InterPro" id="IPR025285">
    <property type="entry name" value="DUF4145"/>
</dbReference>
<dbReference type="SUPFAM" id="SSF103642">
    <property type="entry name" value="Sec-C motif"/>
    <property type="match status" value="1"/>
</dbReference>